<organism evidence="2 3">
    <name type="scientific">Panagrellus redivivus</name>
    <name type="common">Microworm</name>
    <dbReference type="NCBI Taxonomy" id="6233"/>
    <lineage>
        <taxon>Eukaryota</taxon>
        <taxon>Metazoa</taxon>
        <taxon>Ecdysozoa</taxon>
        <taxon>Nematoda</taxon>
        <taxon>Chromadorea</taxon>
        <taxon>Rhabditida</taxon>
        <taxon>Tylenchina</taxon>
        <taxon>Panagrolaimomorpha</taxon>
        <taxon>Panagrolaimoidea</taxon>
        <taxon>Panagrolaimidae</taxon>
        <taxon>Panagrellus</taxon>
    </lineage>
</organism>
<feature type="signal peptide" evidence="1">
    <location>
        <begin position="1"/>
        <end position="30"/>
    </location>
</feature>
<feature type="chain" id="PRO_5028997706" evidence="1">
    <location>
        <begin position="31"/>
        <end position="110"/>
    </location>
</feature>
<keyword evidence="1" id="KW-0732">Signal</keyword>
<accession>A0A7E4V0U0</accession>
<reference evidence="2" key="1">
    <citation type="journal article" date="2013" name="Genetics">
        <title>The draft genome and transcriptome of Panagrellus redivivus are shaped by the harsh demands of a free-living lifestyle.</title>
        <authorList>
            <person name="Srinivasan J."/>
            <person name="Dillman A.R."/>
            <person name="Macchietto M.G."/>
            <person name="Heikkinen L."/>
            <person name="Lakso M."/>
            <person name="Fracchia K.M."/>
            <person name="Antoshechkin I."/>
            <person name="Mortazavi A."/>
            <person name="Wong G."/>
            <person name="Sternberg P.W."/>
        </authorList>
    </citation>
    <scope>NUCLEOTIDE SEQUENCE [LARGE SCALE GENOMIC DNA]</scope>
    <source>
        <strain evidence="2">MT8872</strain>
    </source>
</reference>
<dbReference type="Proteomes" id="UP000492821">
    <property type="component" value="Unassembled WGS sequence"/>
</dbReference>
<dbReference type="AlphaFoldDB" id="A0A7E4V0U0"/>
<sequence>MELRSMTTYRILGLQLLCLALIMGLTVVKAQETFSNLEGDYPGLEAADVASAPYERHLRTVVRNAWPSQVGRAGRRMSWNMLIRPGMAGGFQKRVSEREINHLLKNTWLG</sequence>
<name>A0A7E4V0U0_PANRE</name>
<keyword evidence="2" id="KW-1185">Reference proteome</keyword>
<evidence type="ECO:0000313" key="3">
    <source>
        <dbReference type="WBParaSite" id="Pan_g14820.t1"/>
    </source>
</evidence>
<reference evidence="3" key="2">
    <citation type="submission" date="2020-10" db="UniProtKB">
        <authorList>
            <consortium name="WormBaseParasite"/>
        </authorList>
    </citation>
    <scope>IDENTIFICATION</scope>
</reference>
<evidence type="ECO:0000313" key="2">
    <source>
        <dbReference type="Proteomes" id="UP000492821"/>
    </source>
</evidence>
<evidence type="ECO:0000256" key="1">
    <source>
        <dbReference type="SAM" id="SignalP"/>
    </source>
</evidence>
<dbReference type="WBParaSite" id="Pan_g14820.t1">
    <property type="protein sequence ID" value="Pan_g14820.t1"/>
    <property type="gene ID" value="Pan_g14820"/>
</dbReference>
<protein>
    <submittedName>
        <fullName evidence="3">ABC transporter substrate-binding protein</fullName>
    </submittedName>
</protein>
<proteinExistence type="predicted"/>